<dbReference type="EMBL" id="PQXM01000882">
    <property type="protein sequence ID" value="TGO67552.1"/>
    <property type="molecule type" value="Genomic_DNA"/>
</dbReference>
<evidence type="ECO:0000313" key="3">
    <source>
        <dbReference type="EMBL" id="TGO67552.1"/>
    </source>
</evidence>
<feature type="signal peptide" evidence="2">
    <location>
        <begin position="1"/>
        <end position="21"/>
    </location>
</feature>
<dbReference type="STRING" id="278938.A0A4Z1J7N2"/>
<sequence length="597" mass="65708">MHITLAHSLAILSILTYSSTALVLQQTSAGLQNDSEYDGAAEQTISPPTAIDSNPLFPRSLSTIPSDISSPTIILDQPMDAGTAPETKLPARNLGPLGQEGFNIATYLTNPINTQAAVTSQIVAPAPSITADPSWSEIFLTPTTTVIIPASTIYYTVAMVTVAARSINTFASDSAISQVNSALPQTFHTITTRSSTLASSNLRHGNGKRGFEEDKKACEALEQSEVLNCLETEGLLVPYTTVTEVLGGKTMVLVEVSVGAGRGLREAVVTGRVSKKFNSKLAGPTLQIMRVLGPSPLGSNPLRASSLESTPATSAPPVLGPPKAGLNLHLSKPELMPIASRPIPLRTLITLLNYERVTSDIRYENFSLYHSSEMESREKSEKFNTAYTEGARCFCYDDSPYPPDQQKWRQTTCRVHPEAPPETRRLNSAQLERAFYESRSADWGPGCEIMFQLFFNFCGKDQQVKIQISDEQPVLVDASGIYLMKFMLYRPRHRNLNGKHEKPNGVFQKLMWESYIGSVLVFPPPMNTGPSSNGEEVSVDLDDCFVFDMLHMRHGKKGLFEEPYFLGNGRQWQNFMDVNRVKKSILRRLGIGFIIIH</sequence>
<organism evidence="3 4">
    <name type="scientific">Botrytis elliptica</name>
    <dbReference type="NCBI Taxonomy" id="278938"/>
    <lineage>
        <taxon>Eukaryota</taxon>
        <taxon>Fungi</taxon>
        <taxon>Dikarya</taxon>
        <taxon>Ascomycota</taxon>
        <taxon>Pezizomycotina</taxon>
        <taxon>Leotiomycetes</taxon>
        <taxon>Helotiales</taxon>
        <taxon>Sclerotiniaceae</taxon>
        <taxon>Botrytis</taxon>
    </lineage>
</organism>
<evidence type="ECO:0000313" key="4">
    <source>
        <dbReference type="Proteomes" id="UP000297229"/>
    </source>
</evidence>
<keyword evidence="2" id="KW-0732">Signal</keyword>
<name>A0A4Z1J7N2_9HELO</name>
<feature type="chain" id="PRO_5021482577" evidence="2">
    <location>
        <begin position="22"/>
        <end position="597"/>
    </location>
</feature>
<dbReference type="AlphaFoldDB" id="A0A4Z1J7N2"/>
<evidence type="ECO:0000256" key="2">
    <source>
        <dbReference type="SAM" id="SignalP"/>
    </source>
</evidence>
<proteinExistence type="predicted"/>
<evidence type="ECO:0000256" key="1">
    <source>
        <dbReference type="SAM" id="MobiDB-lite"/>
    </source>
</evidence>
<protein>
    <submittedName>
        <fullName evidence="3">Uncharacterized protein</fullName>
    </submittedName>
</protein>
<gene>
    <name evidence="3" type="ORF">BELL_0884g00020</name>
</gene>
<dbReference type="Proteomes" id="UP000297229">
    <property type="component" value="Unassembled WGS sequence"/>
</dbReference>
<feature type="region of interest" description="Disordered" evidence="1">
    <location>
        <begin position="299"/>
        <end position="320"/>
    </location>
</feature>
<comment type="caution">
    <text evidence="3">The sequence shown here is derived from an EMBL/GenBank/DDBJ whole genome shotgun (WGS) entry which is preliminary data.</text>
</comment>
<keyword evidence="4" id="KW-1185">Reference proteome</keyword>
<feature type="compositionally biased region" description="Polar residues" evidence="1">
    <location>
        <begin position="302"/>
        <end position="313"/>
    </location>
</feature>
<reference evidence="3 4" key="1">
    <citation type="submission" date="2017-12" db="EMBL/GenBank/DDBJ databases">
        <title>Comparative genomics of Botrytis spp.</title>
        <authorList>
            <person name="Valero-Jimenez C.A."/>
            <person name="Tapia P."/>
            <person name="Veloso J."/>
            <person name="Silva-Moreno E."/>
            <person name="Staats M."/>
            <person name="Valdes J.H."/>
            <person name="Van Kan J.A.L."/>
        </authorList>
    </citation>
    <scope>NUCLEOTIDE SEQUENCE [LARGE SCALE GENOMIC DNA]</scope>
    <source>
        <strain evidence="3 4">Be9601</strain>
    </source>
</reference>
<accession>A0A4Z1J7N2</accession>